<reference evidence="7 8" key="1">
    <citation type="journal article" date="2013" name="J. Bacteriol.">
        <title>Roles of HynAB and Ech, the only two hydrogenases found in the model sulfate reducer Desulfovibrio gigas.</title>
        <authorList>
            <person name="Morais-Silva F.O."/>
            <person name="Santos C.I."/>
            <person name="Rodrigues R."/>
            <person name="Pereira I.A."/>
            <person name="Rodrigues-Pousada C."/>
        </authorList>
    </citation>
    <scope>NUCLEOTIDE SEQUENCE [LARGE SCALE GENOMIC DNA]</scope>
    <source>
        <strain evidence="8">ATCC 19364 / DSM 1382 / NCIMB 9332 / VKM B-1759</strain>
    </source>
</reference>
<evidence type="ECO:0000256" key="3">
    <source>
        <dbReference type="ARBA" id="ARBA00022763"/>
    </source>
</evidence>
<dbReference type="Gene3D" id="3.40.960.10">
    <property type="entry name" value="VSR Endonuclease"/>
    <property type="match status" value="1"/>
</dbReference>
<dbReference type="HOGENOM" id="CLU_111913_3_0_7"/>
<evidence type="ECO:0000313" key="8">
    <source>
        <dbReference type="Proteomes" id="UP000016587"/>
    </source>
</evidence>
<dbReference type="GO" id="GO:0016787">
    <property type="term" value="F:hydrolase activity"/>
    <property type="evidence" value="ECO:0007669"/>
    <property type="project" value="UniProtKB-KW"/>
</dbReference>
<dbReference type="Pfam" id="PF03852">
    <property type="entry name" value="Vsr"/>
    <property type="match status" value="1"/>
</dbReference>
<dbReference type="RefSeq" id="WP_021759522.1">
    <property type="nucleotide sequence ID" value="NC_022444.1"/>
</dbReference>
<dbReference type="NCBIfam" id="TIGR00632">
    <property type="entry name" value="vsr"/>
    <property type="match status" value="1"/>
</dbReference>
<dbReference type="STRING" id="1121448.DGI_0933"/>
<dbReference type="CDD" id="cd00221">
    <property type="entry name" value="Vsr"/>
    <property type="match status" value="1"/>
</dbReference>
<dbReference type="REBASE" id="71555">
    <property type="entry name" value="V.Dgi1382ORF935P"/>
</dbReference>
<comment type="similarity">
    <text evidence="6">Belongs to the vsr family.</text>
</comment>
<dbReference type="KEGG" id="dgg:DGI_0933"/>
<dbReference type="PIRSF" id="PIRSF018267">
    <property type="entry name" value="VSR_endonuc"/>
    <property type="match status" value="1"/>
</dbReference>
<dbReference type="EC" id="3.1.-.-" evidence="6"/>
<evidence type="ECO:0000313" key="7">
    <source>
        <dbReference type="EMBL" id="AGW12820.1"/>
    </source>
</evidence>
<dbReference type="AlphaFoldDB" id="T2G8A5"/>
<keyword evidence="5 6" id="KW-0234">DNA repair</keyword>
<dbReference type="SUPFAM" id="SSF52980">
    <property type="entry name" value="Restriction endonuclease-like"/>
    <property type="match status" value="1"/>
</dbReference>
<dbReference type="InterPro" id="IPR011335">
    <property type="entry name" value="Restrct_endonuc-II-like"/>
</dbReference>
<dbReference type="GO" id="GO:0004519">
    <property type="term" value="F:endonuclease activity"/>
    <property type="evidence" value="ECO:0007669"/>
    <property type="project" value="UniProtKB-KW"/>
</dbReference>
<comment type="function">
    <text evidence="6">May nick specific sequences that contain T:G mispairs resulting from m5C-deamination.</text>
</comment>
<keyword evidence="4 6" id="KW-0378">Hydrolase</keyword>
<dbReference type="eggNOG" id="COG3727">
    <property type="taxonomic scope" value="Bacteria"/>
</dbReference>
<organism evidence="7 8">
    <name type="scientific">Megalodesulfovibrio gigas (strain ATCC 19364 / DSM 1382 / NCIMB 9332 / VKM B-1759)</name>
    <name type="common">Desulfovibrio gigas</name>
    <dbReference type="NCBI Taxonomy" id="1121448"/>
    <lineage>
        <taxon>Bacteria</taxon>
        <taxon>Pseudomonadati</taxon>
        <taxon>Thermodesulfobacteriota</taxon>
        <taxon>Desulfovibrionia</taxon>
        <taxon>Desulfovibrionales</taxon>
        <taxon>Desulfovibrionaceae</taxon>
        <taxon>Megalodesulfovibrio</taxon>
    </lineage>
</organism>
<dbReference type="GO" id="GO:0006298">
    <property type="term" value="P:mismatch repair"/>
    <property type="evidence" value="ECO:0007669"/>
    <property type="project" value="UniProtKB-UniRule"/>
</dbReference>
<gene>
    <name evidence="7" type="ORF">DGI_0933</name>
</gene>
<evidence type="ECO:0000256" key="6">
    <source>
        <dbReference type="PIRNR" id="PIRNR018267"/>
    </source>
</evidence>
<dbReference type="PATRIC" id="fig|1121448.10.peg.932"/>
<accession>T2G8A5</accession>
<reference evidence="8" key="2">
    <citation type="submission" date="2013-07" db="EMBL/GenBank/DDBJ databases">
        <authorList>
            <person name="Morais-Silva F.O."/>
            <person name="Rezende A.M."/>
            <person name="Pimentel C."/>
            <person name="Resende D.M."/>
            <person name="Santos C.I."/>
            <person name="Clemente C."/>
            <person name="de Oliveira L.M."/>
            <person name="da Silva S.M."/>
            <person name="Costa D.A."/>
            <person name="Varela-Raposo A."/>
            <person name="Horacio E.C.A."/>
            <person name="Matos M."/>
            <person name="Flores O."/>
            <person name="Ruiz J.C."/>
            <person name="Rodrigues-Pousada C."/>
        </authorList>
    </citation>
    <scope>NUCLEOTIDE SEQUENCE [LARGE SCALE GENOMIC DNA]</scope>
    <source>
        <strain evidence="8">ATCC 19364 / DSM 1382 / NCIMB 9332 / VKM B-1759</strain>
    </source>
</reference>
<evidence type="ECO:0000256" key="1">
    <source>
        <dbReference type="ARBA" id="ARBA00022722"/>
    </source>
</evidence>
<dbReference type="Proteomes" id="UP000016587">
    <property type="component" value="Chromosome"/>
</dbReference>
<sequence>MTREESREARSRTMRAVKSRDTTPELAVRRLLFAMGFRYRIQRKDLPGKPDIVFPSRKKVVFVHGCFWHGHECPRGARVPKTNTTYWRKKIAANIMRDAQHIARLRQLGWEVLLVWECQVKDTAALQNRLAAYLNA</sequence>
<dbReference type="OrthoDB" id="9801520at2"/>
<evidence type="ECO:0000256" key="4">
    <source>
        <dbReference type="ARBA" id="ARBA00022801"/>
    </source>
</evidence>
<evidence type="ECO:0000256" key="2">
    <source>
        <dbReference type="ARBA" id="ARBA00022759"/>
    </source>
</evidence>
<keyword evidence="3 6" id="KW-0227">DNA damage</keyword>
<keyword evidence="2 6" id="KW-0255">Endonuclease</keyword>
<proteinExistence type="inferred from homology"/>
<dbReference type="EMBL" id="CP006585">
    <property type="protein sequence ID" value="AGW12820.1"/>
    <property type="molecule type" value="Genomic_DNA"/>
</dbReference>
<keyword evidence="8" id="KW-1185">Reference proteome</keyword>
<keyword evidence="1 6" id="KW-0540">Nuclease</keyword>
<evidence type="ECO:0000256" key="5">
    <source>
        <dbReference type="ARBA" id="ARBA00023204"/>
    </source>
</evidence>
<name>T2G8A5_MEGG1</name>
<protein>
    <recommendedName>
        <fullName evidence="6">Very short patch repair endonuclease</fullName>
        <ecNumber evidence="6">3.1.-.-</ecNumber>
    </recommendedName>
</protein>
<dbReference type="InterPro" id="IPR004603">
    <property type="entry name" value="DNA_mismatch_endonuc_vsr"/>
</dbReference>